<keyword evidence="1" id="KW-0472">Membrane</keyword>
<comment type="caution">
    <text evidence="2">The sequence shown here is derived from an EMBL/GenBank/DDBJ whole genome shotgun (WGS) entry which is preliminary data.</text>
</comment>
<accession>A0AA40G4G2</accession>
<gene>
    <name evidence="2" type="ORF">K0M31_017247</name>
</gene>
<protein>
    <submittedName>
        <fullName evidence="2">Uncharacterized protein</fullName>
    </submittedName>
</protein>
<dbReference type="Proteomes" id="UP001177670">
    <property type="component" value="Unassembled WGS sequence"/>
</dbReference>
<keyword evidence="1" id="KW-0812">Transmembrane</keyword>
<proteinExistence type="predicted"/>
<dbReference type="AlphaFoldDB" id="A0AA40G4G2"/>
<reference evidence="2" key="1">
    <citation type="submission" date="2021-10" db="EMBL/GenBank/DDBJ databases">
        <title>Melipona bicolor Genome sequencing and assembly.</title>
        <authorList>
            <person name="Araujo N.S."/>
            <person name="Arias M.C."/>
        </authorList>
    </citation>
    <scope>NUCLEOTIDE SEQUENCE</scope>
    <source>
        <strain evidence="2">USP_2M_L1-L4_2017</strain>
        <tissue evidence="2">Whole body</tissue>
    </source>
</reference>
<keyword evidence="3" id="KW-1185">Reference proteome</keyword>
<organism evidence="2 3">
    <name type="scientific">Melipona bicolor</name>
    <dbReference type="NCBI Taxonomy" id="60889"/>
    <lineage>
        <taxon>Eukaryota</taxon>
        <taxon>Metazoa</taxon>
        <taxon>Ecdysozoa</taxon>
        <taxon>Arthropoda</taxon>
        <taxon>Hexapoda</taxon>
        <taxon>Insecta</taxon>
        <taxon>Pterygota</taxon>
        <taxon>Neoptera</taxon>
        <taxon>Endopterygota</taxon>
        <taxon>Hymenoptera</taxon>
        <taxon>Apocrita</taxon>
        <taxon>Aculeata</taxon>
        <taxon>Apoidea</taxon>
        <taxon>Anthophila</taxon>
        <taxon>Apidae</taxon>
        <taxon>Melipona</taxon>
    </lineage>
</organism>
<sequence>MQSTGDYYQRAPRCCPGRNANANADALRISASVRGAELLCCCCSCSTATSTKTPGLLASLGVCVLVLGYTLLGAFAFMALEGGLKSVGPLFDHFIFPSQLHPPGGYVNAFAIQMKLKDMLHINEIKEYKLLRIRKLLKVNFS</sequence>
<keyword evidence="1" id="KW-1133">Transmembrane helix</keyword>
<feature type="transmembrane region" description="Helical" evidence="1">
    <location>
        <begin position="56"/>
        <end position="80"/>
    </location>
</feature>
<evidence type="ECO:0000313" key="2">
    <source>
        <dbReference type="EMBL" id="KAK1130942.1"/>
    </source>
</evidence>
<evidence type="ECO:0000313" key="3">
    <source>
        <dbReference type="Proteomes" id="UP001177670"/>
    </source>
</evidence>
<evidence type="ECO:0000256" key="1">
    <source>
        <dbReference type="SAM" id="Phobius"/>
    </source>
</evidence>
<dbReference type="EMBL" id="JAHYIQ010000006">
    <property type="protein sequence ID" value="KAK1130942.1"/>
    <property type="molecule type" value="Genomic_DNA"/>
</dbReference>
<name>A0AA40G4G2_9HYME</name>